<comment type="caution">
    <text evidence="14">The sequence shown here is derived from an EMBL/GenBank/DDBJ whole genome shotgun (WGS) entry which is preliminary data.</text>
</comment>
<gene>
    <name evidence="12" type="primary">ubiA</name>
    <name evidence="14" type="ORF">D6C00_09150</name>
</gene>
<feature type="transmembrane region" description="Helical" evidence="12">
    <location>
        <begin position="139"/>
        <end position="157"/>
    </location>
</feature>
<dbReference type="InterPro" id="IPR039653">
    <property type="entry name" value="Prenyltransferase"/>
</dbReference>
<feature type="transmembrane region" description="Helical" evidence="12">
    <location>
        <begin position="41"/>
        <end position="65"/>
    </location>
</feature>
<dbReference type="GO" id="GO:0006744">
    <property type="term" value="P:ubiquinone biosynthetic process"/>
    <property type="evidence" value="ECO:0007669"/>
    <property type="project" value="UniProtKB-UniRule"/>
</dbReference>
<accession>A0A426QK05</accession>
<keyword evidence="7 12" id="KW-0831">Ubiquinone biosynthesis</keyword>
<dbReference type="Pfam" id="PF01040">
    <property type="entry name" value="UbiA"/>
    <property type="match status" value="1"/>
</dbReference>
<dbReference type="PROSITE" id="PS00943">
    <property type="entry name" value="UBIA"/>
    <property type="match status" value="1"/>
</dbReference>
<dbReference type="InterPro" id="IPR006370">
    <property type="entry name" value="HB_polyprenyltransferase-like"/>
</dbReference>
<dbReference type="EC" id="2.5.1.39" evidence="12 13"/>
<keyword evidence="11 12" id="KW-0472">Membrane</keyword>
<dbReference type="PANTHER" id="PTHR11048:SF28">
    <property type="entry name" value="4-HYDROXYBENZOATE POLYPRENYLTRANSFERASE, MITOCHONDRIAL"/>
    <property type="match status" value="1"/>
</dbReference>
<comment type="cofactor">
    <cofactor evidence="1 12">
        <name>Mg(2+)</name>
        <dbReference type="ChEBI" id="CHEBI:18420"/>
    </cofactor>
</comment>
<comment type="subcellular location">
    <subcellularLocation>
        <location evidence="12">Cell inner membrane</location>
        <topology evidence="12">Multi-pass membrane protein</topology>
    </subcellularLocation>
    <subcellularLocation>
        <location evidence="2">Membrane</location>
        <topology evidence="2">Multi-pass membrane protein</topology>
    </subcellularLocation>
</comment>
<evidence type="ECO:0000256" key="3">
    <source>
        <dbReference type="ARBA" id="ARBA00005985"/>
    </source>
</evidence>
<feature type="transmembrane region" description="Helical" evidence="12">
    <location>
        <begin position="163"/>
        <end position="184"/>
    </location>
</feature>
<keyword evidence="9 12" id="KW-0460">Magnesium</keyword>
<dbReference type="AlphaFoldDB" id="A0A426QK05"/>
<keyword evidence="15" id="KW-1185">Reference proteome</keyword>
<evidence type="ECO:0000256" key="4">
    <source>
        <dbReference type="ARBA" id="ARBA00022475"/>
    </source>
</evidence>
<comment type="function">
    <text evidence="12">Catalyzes the prenylation of para-hydroxybenzoate (PHB) with an all-trans polyprenyl group. Mediates the second step in the final reaction sequence of ubiquinone-8 (UQ-8) biosynthesis, which is the condensation of the polyisoprenoid side chain with PHB, generating the first membrane-bound Q intermediate 3-octaprenyl-4-hydroxybenzoate.</text>
</comment>
<dbReference type="EMBL" id="QZMU01000001">
    <property type="protein sequence ID" value="RRQ22099.1"/>
    <property type="molecule type" value="Genomic_DNA"/>
</dbReference>
<dbReference type="PANTHER" id="PTHR11048">
    <property type="entry name" value="PRENYLTRANSFERASES"/>
    <property type="match status" value="1"/>
</dbReference>
<dbReference type="RefSeq" id="WP_125181439.1">
    <property type="nucleotide sequence ID" value="NZ_QZMU01000001.1"/>
</dbReference>
<evidence type="ECO:0000256" key="11">
    <source>
        <dbReference type="ARBA" id="ARBA00023136"/>
    </source>
</evidence>
<dbReference type="Gene3D" id="1.10.357.140">
    <property type="entry name" value="UbiA prenyltransferase"/>
    <property type="match status" value="1"/>
</dbReference>
<dbReference type="GO" id="GO:0005886">
    <property type="term" value="C:plasma membrane"/>
    <property type="evidence" value="ECO:0007669"/>
    <property type="project" value="UniProtKB-SubCell"/>
</dbReference>
<evidence type="ECO:0000256" key="10">
    <source>
        <dbReference type="ARBA" id="ARBA00022989"/>
    </source>
</evidence>
<dbReference type="GO" id="GO:0008412">
    <property type="term" value="F:4-hydroxybenzoate polyprenyltransferase activity"/>
    <property type="evidence" value="ECO:0007669"/>
    <property type="project" value="UniProtKB-UniRule"/>
</dbReference>
<evidence type="ECO:0000256" key="9">
    <source>
        <dbReference type="ARBA" id="ARBA00022842"/>
    </source>
</evidence>
<dbReference type="HAMAP" id="MF_01635">
    <property type="entry name" value="UbiA"/>
    <property type="match status" value="1"/>
</dbReference>
<evidence type="ECO:0000256" key="7">
    <source>
        <dbReference type="ARBA" id="ARBA00022688"/>
    </source>
</evidence>
<feature type="transmembrane region" description="Helical" evidence="12">
    <location>
        <begin position="264"/>
        <end position="283"/>
    </location>
</feature>
<dbReference type="UniPathway" id="UPA00232"/>
<feature type="transmembrane region" description="Helical" evidence="12">
    <location>
        <begin position="86"/>
        <end position="106"/>
    </location>
</feature>
<evidence type="ECO:0000256" key="1">
    <source>
        <dbReference type="ARBA" id="ARBA00001946"/>
    </source>
</evidence>
<evidence type="ECO:0000256" key="5">
    <source>
        <dbReference type="ARBA" id="ARBA00022519"/>
    </source>
</evidence>
<evidence type="ECO:0000256" key="6">
    <source>
        <dbReference type="ARBA" id="ARBA00022679"/>
    </source>
</evidence>
<comment type="similarity">
    <text evidence="3 12">Belongs to the UbiA prenyltransferase family.</text>
</comment>
<keyword evidence="6 12" id="KW-0808">Transferase</keyword>
<organism evidence="14 15">
    <name type="scientific">Thiohalobacter thiocyanaticus</name>
    <dbReference type="NCBI Taxonomy" id="585455"/>
    <lineage>
        <taxon>Bacteria</taxon>
        <taxon>Pseudomonadati</taxon>
        <taxon>Pseudomonadota</taxon>
        <taxon>Gammaproteobacteria</taxon>
        <taxon>Thiohalobacterales</taxon>
        <taxon>Thiohalobacteraceae</taxon>
        <taxon>Thiohalobacter</taxon>
    </lineage>
</organism>
<proteinExistence type="inferred from homology"/>
<name>A0A426QK05_9GAMM</name>
<sequence>MFDRLYQYYLLTRLHRPIGTLLLLWPTLWALWLAAEGFPDPLVLAVFIAGVVLMRSAGCVINDYADRGFDPHVQRTRERPLASGKVSPREALALFAVLCLIAFALVLLMNPLTIKLAFVGVALAAIYPFTKRFTHLPQLVLGAAFGWAIPMAFAAQAGELPRLAWLLFLVNILWATVYDTQYAMVDRDDDLKIGVKSTAILFGEADRLIIAMLQLLVLLGLGLVGGMAQLGLYYYLGLAVAAALALYQLYLIRNRDRDGCFRAFLNNNWFGAAVFAGLALEYLNQSFTG</sequence>
<dbReference type="InterPro" id="IPR000537">
    <property type="entry name" value="UbiA_prenyltransferase"/>
</dbReference>
<keyword evidence="4 12" id="KW-1003">Cell membrane</keyword>
<keyword evidence="5 12" id="KW-0997">Cell inner membrane</keyword>
<reference evidence="14 15" key="1">
    <citation type="journal article" date="2010" name="Int. J. Syst. Evol. Microbiol.">
        <title>Thiohalobacter thiocyanaticus gen. nov., sp. nov., a moderately halophilic, sulfur-oxidizing gammaproteobacterium from hypersaline lakes, that utilizes thiocyanate.</title>
        <authorList>
            <person name="Sorokin D.Y."/>
            <person name="Kovaleva O.L."/>
            <person name="Tourova T.P."/>
            <person name="Muyzer G."/>
        </authorList>
    </citation>
    <scope>NUCLEOTIDE SEQUENCE [LARGE SCALE GENOMIC DNA]</scope>
    <source>
        <strain evidence="14 15">Hrh1</strain>
    </source>
</reference>
<feature type="transmembrane region" description="Helical" evidence="12">
    <location>
        <begin position="205"/>
        <end position="226"/>
    </location>
</feature>
<feature type="transmembrane region" description="Helical" evidence="12">
    <location>
        <begin position="112"/>
        <end position="130"/>
    </location>
</feature>
<feature type="transmembrane region" description="Helical" evidence="12">
    <location>
        <begin position="232"/>
        <end position="252"/>
    </location>
</feature>
<dbReference type="OrthoDB" id="9782418at2"/>
<evidence type="ECO:0000313" key="15">
    <source>
        <dbReference type="Proteomes" id="UP000287798"/>
    </source>
</evidence>
<dbReference type="FunFam" id="1.20.120.1780:FF:000001">
    <property type="entry name" value="4-hydroxybenzoate octaprenyltransferase"/>
    <property type="match status" value="1"/>
</dbReference>
<dbReference type="Proteomes" id="UP000287798">
    <property type="component" value="Unassembled WGS sequence"/>
</dbReference>
<dbReference type="NCBIfam" id="TIGR01474">
    <property type="entry name" value="ubiA_proteo"/>
    <property type="match status" value="1"/>
</dbReference>
<evidence type="ECO:0000256" key="2">
    <source>
        <dbReference type="ARBA" id="ARBA00004141"/>
    </source>
</evidence>
<dbReference type="InterPro" id="IPR044878">
    <property type="entry name" value="UbiA_sf"/>
</dbReference>
<keyword evidence="10 12" id="KW-1133">Transmembrane helix</keyword>
<dbReference type="Gene3D" id="1.20.120.1780">
    <property type="entry name" value="UbiA prenyltransferase"/>
    <property type="match status" value="1"/>
</dbReference>
<dbReference type="InterPro" id="IPR030470">
    <property type="entry name" value="UbiA_prenylTrfase_CS"/>
</dbReference>
<evidence type="ECO:0000256" key="13">
    <source>
        <dbReference type="NCBIfam" id="TIGR01474"/>
    </source>
</evidence>
<keyword evidence="8 12" id="KW-0812">Transmembrane</keyword>
<evidence type="ECO:0000313" key="14">
    <source>
        <dbReference type="EMBL" id="RRQ22099.1"/>
    </source>
</evidence>
<feature type="transmembrane region" description="Helical" evidence="12">
    <location>
        <begin position="18"/>
        <end position="35"/>
    </location>
</feature>
<evidence type="ECO:0000256" key="12">
    <source>
        <dbReference type="HAMAP-Rule" id="MF_01635"/>
    </source>
</evidence>
<dbReference type="CDD" id="cd13959">
    <property type="entry name" value="PT_UbiA_COQ2"/>
    <property type="match status" value="1"/>
</dbReference>
<protein>
    <recommendedName>
        <fullName evidence="12 13">4-hydroxybenzoate octaprenyltransferase</fullName>
        <ecNumber evidence="12 13">2.5.1.39</ecNumber>
    </recommendedName>
    <alternativeName>
        <fullName evidence="12">4-HB polyprenyltransferase</fullName>
    </alternativeName>
</protein>
<comment type="catalytic activity">
    <reaction evidence="12">
        <text>all-trans-octaprenyl diphosphate + 4-hydroxybenzoate = 4-hydroxy-3-(all-trans-octaprenyl)benzoate + diphosphate</text>
        <dbReference type="Rhea" id="RHEA:27782"/>
        <dbReference type="ChEBI" id="CHEBI:1617"/>
        <dbReference type="ChEBI" id="CHEBI:17879"/>
        <dbReference type="ChEBI" id="CHEBI:33019"/>
        <dbReference type="ChEBI" id="CHEBI:57711"/>
        <dbReference type="EC" id="2.5.1.39"/>
    </reaction>
</comment>
<evidence type="ECO:0000256" key="8">
    <source>
        <dbReference type="ARBA" id="ARBA00022692"/>
    </source>
</evidence>
<comment type="pathway">
    <text evidence="12">Cofactor biosynthesis; ubiquinone biosynthesis.</text>
</comment>
<dbReference type="FunFam" id="1.10.357.140:FF:000002">
    <property type="entry name" value="4-hydroxybenzoate octaprenyltransferase"/>
    <property type="match status" value="1"/>
</dbReference>